<dbReference type="CDD" id="cd11528">
    <property type="entry name" value="NTP-PPase_MazG_Nterm"/>
    <property type="match status" value="1"/>
</dbReference>
<keyword evidence="3" id="KW-0378">Hydrolase</keyword>
<protein>
    <submittedName>
        <fullName evidence="3">XTP/dITP diphosphohydrolase</fullName>
    </submittedName>
</protein>
<dbReference type="SUPFAM" id="SSF101386">
    <property type="entry name" value="all-alpha NTP pyrophosphatases"/>
    <property type="match status" value="1"/>
</dbReference>
<dbReference type="InterPro" id="IPR048015">
    <property type="entry name" value="NTP-PPase_MazG-like_N"/>
</dbReference>
<dbReference type="GO" id="GO:0006950">
    <property type="term" value="P:response to stress"/>
    <property type="evidence" value="ECO:0007669"/>
    <property type="project" value="UniProtKB-ARBA"/>
</dbReference>
<dbReference type="Pfam" id="PF03819">
    <property type="entry name" value="MazG"/>
    <property type="match status" value="1"/>
</dbReference>
<dbReference type="RefSeq" id="WP_143162764.1">
    <property type="nucleotide sequence ID" value="NZ_RJKL01000001.1"/>
</dbReference>
<proteinExistence type="predicted"/>
<dbReference type="AlphaFoldDB" id="A0A3N1GKC7"/>
<dbReference type="OrthoDB" id="9808939at2"/>
<accession>A0A3N1GKC7</accession>
<dbReference type="GO" id="GO:0046052">
    <property type="term" value="P:UTP catabolic process"/>
    <property type="evidence" value="ECO:0007669"/>
    <property type="project" value="TreeGrafter"/>
</dbReference>
<organism evidence="3 4">
    <name type="scientific">Couchioplanes caeruleus</name>
    <dbReference type="NCBI Taxonomy" id="56438"/>
    <lineage>
        <taxon>Bacteria</taxon>
        <taxon>Bacillati</taxon>
        <taxon>Actinomycetota</taxon>
        <taxon>Actinomycetes</taxon>
        <taxon>Micromonosporales</taxon>
        <taxon>Micromonosporaceae</taxon>
        <taxon>Couchioplanes</taxon>
    </lineage>
</organism>
<sequence>MSENPASLRAPGLSLLHTSARLPADLLTREAWASLAAADVVQARRPGEPVVSAVIAAGLHVEVQDVAMPAEGLAGTLLDLASERAVIWLVSRDGDPDLTKALADESTRRAQAPSVRSIRGSWDPAGAGFLDLVWAMDRLRSPGGCPWDGAQTQRSLVPYLIEETYEAVEALETDARDDIVEELGDVLMQVVFLARIGAERADDPFDIDDVCAAIVTKLVGRQPGVFKNDEARRSGDPVQGWESAKAAEKPARSSPLDGIPAAMPTLERAVKILDRLRRAEADADLAELLATPIGASGTPTIGNRLLAEVYKAREVGVDPASELRDALRHLERRVVSGR</sequence>
<feature type="region of interest" description="Disordered" evidence="1">
    <location>
        <begin position="227"/>
        <end position="260"/>
    </location>
</feature>
<name>A0A3N1GKC7_9ACTN</name>
<dbReference type="GO" id="GO:0047429">
    <property type="term" value="F:nucleoside triphosphate diphosphatase activity"/>
    <property type="evidence" value="ECO:0007669"/>
    <property type="project" value="TreeGrafter"/>
</dbReference>
<dbReference type="PANTHER" id="PTHR30522:SF0">
    <property type="entry name" value="NUCLEOSIDE TRIPHOSPHATE PYROPHOSPHOHYDROLASE"/>
    <property type="match status" value="1"/>
</dbReference>
<dbReference type="GO" id="GO:0006203">
    <property type="term" value="P:dGTP catabolic process"/>
    <property type="evidence" value="ECO:0007669"/>
    <property type="project" value="TreeGrafter"/>
</dbReference>
<dbReference type="GO" id="GO:0046076">
    <property type="term" value="P:dTTP catabolic process"/>
    <property type="evidence" value="ECO:0007669"/>
    <property type="project" value="TreeGrafter"/>
</dbReference>
<dbReference type="InterPro" id="IPR004518">
    <property type="entry name" value="MazG-like_dom"/>
</dbReference>
<dbReference type="Proteomes" id="UP000271683">
    <property type="component" value="Unassembled WGS sequence"/>
</dbReference>
<dbReference type="Gene3D" id="1.10.287.1080">
    <property type="entry name" value="MazG-like"/>
    <property type="match status" value="1"/>
</dbReference>
<reference evidence="3 4" key="1">
    <citation type="submission" date="2018-11" db="EMBL/GenBank/DDBJ databases">
        <title>Sequencing the genomes of 1000 actinobacteria strains.</title>
        <authorList>
            <person name="Klenk H.-P."/>
        </authorList>
    </citation>
    <scope>NUCLEOTIDE SEQUENCE [LARGE SCALE GENOMIC DNA]</scope>
    <source>
        <strain evidence="3 4">DSM 43634</strain>
    </source>
</reference>
<dbReference type="GO" id="GO:0046047">
    <property type="term" value="P:TTP catabolic process"/>
    <property type="evidence" value="ECO:0007669"/>
    <property type="project" value="TreeGrafter"/>
</dbReference>
<dbReference type="EMBL" id="RJKL01000001">
    <property type="protein sequence ID" value="ROP30679.1"/>
    <property type="molecule type" value="Genomic_DNA"/>
</dbReference>
<comment type="caution">
    <text evidence="3">The sequence shown here is derived from an EMBL/GenBank/DDBJ whole genome shotgun (WGS) entry which is preliminary data.</text>
</comment>
<dbReference type="InterPro" id="IPR011551">
    <property type="entry name" value="NTP_PyrPHydrolase_MazG"/>
</dbReference>
<dbReference type="GO" id="GO:0046061">
    <property type="term" value="P:dATP catabolic process"/>
    <property type="evidence" value="ECO:0007669"/>
    <property type="project" value="TreeGrafter"/>
</dbReference>
<evidence type="ECO:0000259" key="2">
    <source>
        <dbReference type="Pfam" id="PF03819"/>
    </source>
</evidence>
<evidence type="ECO:0000256" key="1">
    <source>
        <dbReference type="SAM" id="MobiDB-lite"/>
    </source>
</evidence>
<dbReference type="GO" id="GO:0046081">
    <property type="term" value="P:dUTP catabolic process"/>
    <property type="evidence" value="ECO:0007669"/>
    <property type="project" value="TreeGrafter"/>
</dbReference>
<evidence type="ECO:0000313" key="3">
    <source>
        <dbReference type="EMBL" id="ROP30679.1"/>
    </source>
</evidence>
<gene>
    <name evidence="3" type="ORF">EDD30_3537</name>
</gene>
<evidence type="ECO:0000313" key="4">
    <source>
        <dbReference type="Proteomes" id="UP000271683"/>
    </source>
</evidence>
<feature type="domain" description="NTP pyrophosphohydrolase MazG-like" evidence="2">
    <location>
        <begin position="151"/>
        <end position="226"/>
    </location>
</feature>
<dbReference type="FunFam" id="1.10.287.1080:FF:000001">
    <property type="entry name" value="Nucleoside triphosphate pyrophosphohydrolase"/>
    <property type="match status" value="1"/>
</dbReference>
<dbReference type="PANTHER" id="PTHR30522">
    <property type="entry name" value="NUCLEOSIDE TRIPHOSPHATE PYROPHOSPHOHYDROLASE"/>
    <property type="match status" value="1"/>
</dbReference>